<dbReference type="EMBL" id="JBBDHC010000022">
    <property type="protein sequence ID" value="MEJ1250532.1"/>
    <property type="molecule type" value="Genomic_DNA"/>
</dbReference>
<dbReference type="Pfam" id="PF03013">
    <property type="entry name" value="Pyr_excise"/>
    <property type="match status" value="1"/>
</dbReference>
<accession>A0AAW9RA48</accession>
<name>A0AAW9RA48_9GAMM</name>
<proteinExistence type="predicted"/>
<dbReference type="AlphaFoldDB" id="A0AAW9RA48"/>
<gene>
    <name evidence="1" type="ORF">WB794_12705</name>
</gene>
<comment type="caution">
    <text evidence="1">The sequence shown here is derived from an EMBL/GenBank/DDBJ whole genome shotgun (WGS) entry which is preliminary data.</text>
</comment>
<evidence type="ECO:0000313" key="2">
    <source>
        <dbReference type="Proteomes" id="UP001364472"/>
    </source>
</evidence>
<keyword evidence="2" id="KW-1185">Reference proteome</keyword>
<organism evidence="1 2">
    <name type="scientific">Denitratimonas tolerans</name>
    <dbReference type="NCBI Taxonomy" id="1338420"/>
    <lineage>
        <taxon>Bacteria</taxon>
        <taxon>Pseudomonadati</taxon>
        <taxon>Pseudomonadota</taxon>
        <taxon>Gammaproteobacteria</taxon>
        <taxon>Lysobacterales</taxon>
        <taxon>Lysobacteraceae</taxon>
        <taxon>Denitratimonas</taxon>
    </lineage>
</organism>
<dbReference type="Proteomes" id="UP001364472">
    <property type="component" value="Unassembled WGS sequence"/>
</dbReference>
<reference evidence="1 2" key="1">
    <citation type="journal article" date="2016" name="Antonie Van Leeuwenhoek">
        <title>Denitratimonas tolerans gen. nov., sp. nov., a denitrifying bacterium isolated from a bioreactor for tannery wastewater treatment.</title>
        <authorList>
            <person name="Han S.I."/>
            <person name="Kim J.O."/>
            <person name="Lee Y.R."/>
            <person name="Ekpeghere K.I."/>
            <person name="Koh S.C."/>
            <person name="Whang K.S."/>
        </authorList>
    </citation>
    <scope>NUCLEOTIDE SEQUENCE [LARGE SCALE GENOMIC DNA]</scope>
    <source>
        <strain evidence="1 2">KACC 17565</strain>
    </source>
</reference>
<dbReference type="RefSeq" id="WP_337336233.1">
    <property type="nucleotide sequence ID" value="NZ_JBBDHC010000022.1"/>
</dbReference>
<dbReference type="InterPro" id="IPR004260">
    <property type="entry name" value="Pyr-dimer_DNA_glycosylase"/>
</dbReference>
<sequence>MRVWSLHPRYLDPVGLVALWRETLLARKVLCGQTRGYRQHPQLQRFQAQADPIAAVDVYLQAVHDEARARGYRFDPAKFDAAARSAPISVTVGQRDYEWRHLCAKLQLRNPDLLARWNAVTAPDLHPLFALVPGAVAAWEKHLPPSESSAHRRPTP</sequence>
<protein>
    <submittedName>
        <fullName evidence="1">Pyrimidine dimer DNA glycosylase/endonuclease V</fullName>
    </submittedName>
</protein>
<evidence type="ECO:0000313" key="1">
    <source>
        <dbReference type="EMBL" id="MEJ1250532.1"/>
    </source>
</evidence>